<organism evidence="1">
    <name type="scientific">marine sediment metagenome</name>
    <dbReference type="NCBI Taxonomy" id="412755"/>
    <lineage>
        <taxon>unclassified sequences</taxon>
        <taxon>metagenomes</taxon>
        <taxon>ecological metagenomes</taxon>
    </lineage>
</organism>
<evidence type="ECO:0000313" key="1">
    <source>
        <dbReference type="EMBL" id="KKN59808.1"/>
    </source>
</evidence>
<accession>A0A0F9V1T4</accession>
<comment type="caution">
    <text evidence="1">The sequence shown here is derived from an EMBL/GenBank/DDBJ whole genome shotgun (WGS) entry which is preliminary data.</text>
</comment>
<dbReference type="AlphaFoldDB" id="A0A0F9V1T4"/>
<proteinExistence type="predicted"/>
<sequence length="74" mass="8787">MEIIHYQDTMSIESECKKEGKTSWNLQRVNCIKCLELVVKEWERQTKMFSGQPKINAIEGLSMTKKRIRDVRKN</sequence>
<gene>
    <name evidence="1" type="ORF">LCGC14_0538060</name>
</gene>
<protein>
    <submittedName>
        <fullName evidence="1">Uncharacterized protein</fullName>
    </submittedName>
</protein>
<dbReference type="EMBL" id="LAZR01000714">
    <property type="protein sequence ID" value="KKN59808.1"/>
    <property type="molecule type" value="Genomic_DNA"/>
</dbReference>
<name>A0A0F9V1T4_9ZZZZ</name>
<reference evidence="1" key="1">
    <citation type="journal article" date="2015" name="Nature">
        <title>Complex archaea that bridge the gap between prokaryotes and eukaryotes.</title>
        <authorList>
            <person name="Spang A."/>
            <person name="Saw J.H."/>
            <person name="Jorgensen S.L."/>
            <person name="Zaremba-Niedzwiedzka K."/>
            <person name="Martijn J."/>
            <person name="Lind A.E."/>
            <person name="van Eijk R."/>
            <person name="Schleper C."/>
            <person name="Guy L."/>
            <person name="Ettema T.J."/>
        </authorList>
    </citation>
    <scope>NUCLEOTIDE SEQUENCE</scope>
</reference>